<feature type="transmembrane region" description="Helical" evidence="6">
    <location>
        <begin position="336"/>
        <end position="356"/>
    </location>
</feature>
<feature type="transmembrane region" description="Helical" evidence="6">
    <location>
        <begin position="368"/>
        <end position="386"/>
    </location>
</feature>
<evidence type="ECO:0000313" key="7">
    <source>
        <dbReference type="EMBL" id="AND42263.1"/>
    </source>
</evidence>
<keyword evidence="4 6" id="KW-1133">Transmembrane helix</keyword>
<dbReference type="InterPro" id="IPR002797">
    <property type="entry name" value="Polysacc_synth"/>
</dbReference>
<feature type="transmembrane region" description="Helical" evidence="6">
    <location>
        <begin position="424"/>
        <end position="444"/>
    </location>
</feature>
<name>A0A160MGV6_9BACI</name>
<protein>
    <submittedName>
        <fullName evidence="7">Uncharacterized protein</fullName>
    </submittedName>
</protein>
<comment type="subcellular location">
    <subcellularLocation>
        <location evidence="1">Cell membrane</location>
        <topology evidence="1">Multi-pass membrane protein</topology>
    </subcellularLocation>
</comment>
<dbReference type="eggNOG" id="COG2244">
    <property type="taxonomic scope" value="Bacteria"/>
</dbReference>
<feature type="transmembrane region" description="Helical" evidence="6">
    <location>
        <begin position="151"/>
        <end position="173"/>
    </location>
</feature>
<evidence type="ECO:0000313" key="8">
    <source>
        <dbReference type="Proteomes" id="UP000077856"/>
    </source>
</evidence>
<evidence type="ECO:0000256" key="6">
    <source>
        <dbReference type="SAM" id="Phobius"/>
    </source>
</evidence>
<evidence type="ECO:0000256" key="3">
    <source>
        <dbReference type="ARBA" id="ARBA00022692"/>
    </source>
</evidence>
<sequence length="491" mass="56139">MFSRLMSNPLLNKVGVYFFGNVLVAVITFFLVPIYSKALSTAEFGKIALLTIFIQIGSIIIKLGLETSFTAKFFKSNESKRTSILYTIFIIYLFFITFLLAVVALTDVYWINVVVGIDMQKVSIFKLLGIISFAVFAEFIINLLRLEQKALIYVTFSVSLTISKVLLIIYYIVVLNQGYTGFLDAYFYSYLIFFIISIIYSLKNYYISDFKFEKEVAFNLVKIGIPMVPGMIFSLVLTSGDQYILKYFGMMSAVGIYAMGYKFADAFSKFVIVPYRYAVIPIVMKKGNDSDTEFKGFLKRVIENFISIVFLLVLFLYSFFYQIYNLIIDPKFSEGFNIIWIIILSLIIWGIANMLGSTIILKEQTHKTLYLIMTAAILNIGLNLLFIPKYEIYGAAYATLISYTIVSILYYVVSQRLIKVSYNFNRIGVVITIFGIAFILQNLIDKMPLSPIVLILIKVIVFILSALFFIKLNLLDLNVLRNKSTKEVEDL</sequence>
<dbReference type="Pfam" id="PF01943">
    <property type="entry name" value="Polysacc_synt"/>
    <property type="match status" value="1"/>
</dbReference>
<feature type="transmembrane region" description="Helical" evidence="6">
    <location>
        <begin position="392"/>
        <end position="412"/>
    </location>
</feature>
<feature type="transmembrane region" description="Helical" evidence="6">
    <location>
        <begin position="450"/>
        <end position="474"/>
    </location>
</feature>
<feature type="transmembrane region" description="Helical" evidence="6">
    <location>
        <begin position="85"/>
        <end position="111"/>
    </location>
</feature>
<keyword evidence="3 6" id="KW-0812">Transmembrane</keyword>
<evidence type="ECO:0000256" key="1">
    <source>
        <dbReference type="ARBA" id="ARBA00004651"/>
    </source>
</evidence>
<dbReference type="Proteomes" id="UP000077856">
    <property type="component" value="Chromosome"/>
</dbReference>
<dbReference type="EMBL" id="CP015506">
    <property type="protein sequence ID" value="AND42263.1"/>
    <property type="molecule type" value="Genomic_DNA"/>
</dbReference>
<evidence type="ECO:0000256" key="5">
    <source>
        <dbReference type="ARBA" id="ARBA00023136"/>
    </source>
</evidence>
<organism evidence="7 8">
    <name type="scientific">Cytobacillus oceanisediminis 2691</name>
    <dbReference type="NCBI Taxonomy" id="1196031"/>
    <lineage>
        <taxon>Bacteria</taxon>
        <taxon>Bacillati</taxon>
        <taxon>Bacillota</taxon>
        <taxon>Bacilli</taxon>
        <taxon>Bacillales</taxon>
        <taxon>Bacillaceae</taxon>
        <taxon>Cytobacillus</taxon>
    </lineage>
</organism>
<keyword evidence="2" id="KW-1003">Cell membrane</keyword>
<feature type="transmembrane region" description="Helical" evidence="6">
    <location>
        <begin position="14"/>
        <end position="35"/>
    </location>
</feature>
<proteinExistence type="predicted"/>
<feature type="transmembrane region" description="Helical" evidence="6">
    <location>
        <begin position="305"/>
        <end position="324"/>
    </location>
</feature>
<feature type="transmembrane region" description="Helical" evidence="6">
    <location>
        <begin position="185"/>
        <end position="205"/>
    </location>
</feature>
<dbReference type="PANTHER" id="PTHR30250">
    <property type="entry name" value="PST FAMILY PREDICTED COLANIC ACID TRANSPORTER"/>
    <property type="match status" value="1"/>
</dbReference>
<dbReference type="STRING" id="1196031.A361_24970"/>
<gene>
    <name evidence="7" type="ORF">A361_24970</name>
</gene>
<accession>A0A160MGV6</accession>
<dbReference type="AlphaFoldDB" id="A0A160MGV6"/>
<dbReference type="InterPro" id="IPR050833">
    <property type="entry name" value="Poly_Biosynth_Transport"/>
</dbReference>
<dbReference type="KEGG" id="bon:A361_24970"/>
<feature type="transmembrane region" description="Helical" evidence="6">
    <location>
        <begin position="123"/>
        <end position="144"/>
    </location>
</feature>
<evidence type="ECO:0000256" key="2">
    <source>
        <dbReference type="ARBA" id="ARBA00022475"/>
    </source>
</evidence>
<feature type="transmembrane region" description="Helical" evidence="6">
    <location>
        <begin position="47"/>
        <end position="65"/>
    </location>
</feature>
<keyword evidence="5 6" id="KW-0472">Membrane</keyword>
<reference evidence="7 8" key="1">
    <citation type="submission" date="2016-04" db="EMBL/GenBank/DDBJ databases">
        <title>Complete genome sequence of Bacillus oceanisediminis strain 2691.</title>
        <authorList>
            <person name="Jeong H."/>
            <person name="Kim H.J."/>
            <person name="Lee D.-W."/>
        </authorList>
    </citation>
    <scope>NUCLEOTIDE SEQUENCE [LARGE SCALE GENOMIC DNA]</scope>
    <source>
        <strain evidence="7 8">2691</strain>
    </source>
</reference>
<dbReference type="PANTHER" id="PTHR30250:SF11">
    <property type="entry name" value="O-ANTIGEN TRANSPORTER-RELATED"/>
    <property type="match status" value="1"/>
</dbReference>
<dbReference type="GO" id="GO:0005886">
    <property type="term" value="C:plasma membrane"/>
    <property type="evidence" value="ECO:0007669"/>
    <property type="project" value="UniProtKB-SubCell"/>
</dbReference>
<evidence type="ECO:0000256" key="4">
    <source>
        <dbReference type="ARBA" id="ARBA00022989"/>
    </source>
</evidence>
<feature type="transmembrane region" description="Helical" evidence="6">
    <location>
        <begin position="217"/>
        <end position="237"/>
    </location>
</feature>
<dbReference type="RefSeq" id="WP_019380771.1">
    <property type="nucleotide sequence ID" value="NZ_CP015506.1"/>
</dbReference>